<dbReference type="InterPro" id="IPR015422">
    <property type="entry name" value="PyrdxlP-dep_Trfase_small"/>
</dbReference>
<reference evidence="2" key="1">
    <citation type="submission" date="2017-11" db="EMBL/GenBank/DDBJ databases">
        <title>Three new genomes from thermophilic consortium.</title>
        <authorList>
            <person name="Quaggio R."/>
            <person name="Amgarten D."/>
            <person name="Setubal J.C."/>
        </authorList>
    </citation>
    <scope>NUCLEOTIDE SEQUENCE</scope>
    <source>
        <strain evidence="2">ZCTH01-B2</strain>
    </source>
</reference>
<dbReference type="Gene3D" id="3.90.1150.10">
    <property type="entry name" value="Aspartate Aminotransferase, domain 1"/>
    <property type="match status" value="1"/>
</dbReference>
<dbReference type="AlphaFoldDB" id="A0A953LIE6"/>
<evidence type="ECO:0000259" key="1">
    <source>
        <dbReference type="Pfam" id="PF00266"/>
    </source>
</evidence>
<dbReference type="SUPFAM" id="SSF53383">
    <property type="entry name" value="PLP-dependent transferases"/>
    <property type="match status" value="1"/>
</dbReference>
<gene>
    <name evidence="2" type="ORF">CWE10_18975</name>
</gene>
<dbReference type="PANTHER" id="PTHR43586:SF4">
    <property type="entry name" value="ISOPENICILLIN N EPIMERASE"/>
    <property type="match status" value="1"/>
</dbReference>
<evidence type="ECO:0000313" key="2">
    <source>
        <dbReference type="EMBL" id="MBY6278213.1"/>
    </source>
</evidence>
<proteinExistence type="predicted"/>
<feature type="non-terminal residue" evidence="2">
    <location>
        <position position="1"/>
    </location>
</feature>
<dbReference type="InterPro" id="IPR000192">
    <property type="entry name" value="Aminotrans_V_dom"/>
</dbReference>
<feature type="domain" description="Aminotransferase class V" evidence="1">
    <location>
        <begin position="7"/>
        <end position="109"/>
    </location>
</feature>
<dbReference type="PANTHER" id="PTHR43586">
    <property type="entry name" value="CYSTEINE DESULFURASE"/>
    <property type="match status" value="1"/>
</dbReference>
<sequence>IQALAELGGPEEIGRRERQLARQLWEGLSEIPGVRLYGPADFSQRVAVVSFTVEGRTVSEVGGRLDEEFGILARVGLHCAPVAHRTLGTFPQGTVRLSPGPFNTPEQIARAVAAVRRLAEGA</sequence>
<protein>
    <submittedName>
        <fullName evidence="2">Cysteine desulfurase</fullName>
    </submittedName>
</protein>
<dbReference type="InterPro" id="IPR015424">
    <property type="entry name" value="PyrdxlP-dep_Trfase"/>
</dbReference>
<comment type="caution">
    <text evidence="2">The sequence shown here is derived from an EMBL/GenBank/DDBJ whole genome shotgun (WGS) entry which is preliminary data.</text>
</comment>
<accession>A0A953LIE6</accession>
<dbReference type="Proteomes" id="UP000732377">
    <property type="component" value="Unassembled WGS sequence"/>
</dbReference>
<dbReference type="Pfam" id="PF00266">
    <property type="entry name" value="Aminotran_5"/>
    <property type="match status" value="1"/>
</dbReference>
<name>A0A953LIE6_SYMTR</name>
<evidence type="ECO:0000313" key="3">
    <source>
        <dbReference type="Proteomes" id="UP000732377"/>
    </source>
</evidence>
<dbReference type="RefSeq" id="WP_273381648.1">
    <property type="nucleotide sequence ID" value="NZ_PIUK01000389.1"/>
</dbReference>
<organism evidence="2 3">
    <name type="scientific">Symbiobacterium thermophilum</name>
    <dbReference type="NCBI Taxonomy" id="2734"/>
    <lineage>
        <taxon>Bacteria</taxon>
        <taxon>Bacillati</taxon>
        <taxon>Bacillota</taxon>
        <taxon>Clostridia</taxon>
        <taxon>Eubacteriales</taxon>
        <taxon>Symbiobacteriaceae</taxon>
        <taxon>Symbiobacterium</taxon>
    </lineage>
</organism>
<dbReference type="EMBL" id="PIUK01000389">
    <property type="protein sequence ID" value="MBY6278213.1"/>
    <property type="molecule type" value="Genomic_DNA"/>
</dbReference>